<sequence>MRDPRVTVLAACTRDGRGGSPTAVMIDDATLTDDGRRAIAVAAGTSHTAFIEVGDTPAVRFFTAAGELLNCGHGTLAAQAFLLDRGSAGQLRTGGRTFATAATRRGDGIEVWFDQGLIELSRHAGDGGDLIAALGLTPDDVAGDLRVASPGTRRLLVPVHDRRTLTAMRPDFARLAAECRRAGCLGCFAYTLEPPGEPAVEMQGEPAVGPPGEPPRLTVAARMFAPVIGVDEDIVNANSAGCLAAHLLDTGRGTWIEVHQGDTLGRPSTVRATAARTPDGITTRIGGLVHYPACSW</sequence>
<organism evidence="1 2">
    <name type="scientific">Actinoplanes italicus</name>
    <dbReference type="NCBI Taxonomy" id="113567"/>
    <lineage>
        <taxon>Bacteria</taxon>
        <taxon>Bacillati</taxon>
        <taxon>Actinomycetota</taxon>
        <taxon>Actinomycetes</taxon>
        <taxon>Micromonosporales</taxon>
        <taxon>Micromonosporaceae</taxon>
        <taxon>Actinoplanes</taxon>
    </lineage>
</organism>
<dbReference type="Gene3D" id="3.10.310.10">
    <property type="entry name" value="Diaminopimelate Epimerase, Chain A, domain 1"/>
    <property type="match status" value="2"/>
</dbReference>
<dbReference type="EMBL" id="PVMZ01000005">
    <property type="protein sequence ID" value="PRX22247.1"/>
    <property type="molecule type" value="Genomic_DNA"/>
</dbReference>
<dbReference type="Pfam" id="PF02567">
    <property type="entry name" value="PhzC-PhzF"/>
    <property type="match status" value="1"/>
</dbReference>
<dbReference type="GO" id="GO:0016853">
    <property type="term" value="F:isomerase activity"/>
    <property type="evidence" value="ECO:0007669"/>
    <property type="project" value="TreeGrafter"/>
</dbReference>
<dbReference type="NCBIfam" id="TIGR00654">
    <property type="entry name" value="PhzF_family"/>
    <property type="match status" value="1"/>
</dbReference>
<dbReference type="AlphaFoldDB" id="A0A2T0KFU1"/>
<keyword evidence="2" id="KW-1185">Reference proteome</keyword>
<dbReference type="GO" id="GO:0005737">
    <property type="term" value="C:cytoplasm"/>
    <property type="evidence" value="ECO:0007669"/>
    <property type="project" value="TreeGrafter"/>
</dbReference>
<proteinExistence type="predicted"/>
<dbReference type="Proteomes" id="UP000239415">
    <property type="component" value="Unassembled WGS sequence"/>
</dbReference>
<gene>
    <name evidence="1" type="ORF">CLV67_105424</name>
</gene>
<accession>A0A2T0KFU1</accession>
<dbReference type="RefSeq" id="WP_106318971.1">
    <property type="nucleotide sequence ID" value="NZ_BOMO01000029.1"/>
</dbReference>
<evidence type="ECO:0000313" key="2">
    <source>
        <dbReference type="Proteomes" id="UP000239415"/>
    </source>
</evidence>
<comment type="caution">
    <text evidence="1">The sequence shown here is derived from an EMBL/GenBank/DDBJ whole genome shotgun (WGS) entry which is preliminary data.</text>
</comment>
<name>A0A2T0KFU1_9ACTN</name>
<dbReference type="PANTHER" id="PTHR13774">
    <property type="entry name" value="PHENAZINE BIOSYNTHESIS PROTEIN"/>
    <property type="match status" value="1"/>
</dbReference>
<dbReference type="PIRSF" id="PIRSF016184">
    <property type="entry name" value="PhzC_PhzF"/>
    <property type="match status" value="1"/>
</dbReference>
<protein>
    <submittedName>
        <fullName evidence="1">PhzF family phenazine biosynthesis protein</fullName>
    </submittedName>
</protein>
<evidence type="ECO:0000313" key="1">
    <source>
        <dbReference type="EMBL" id="PRX22247.1"/>
    </source>
</evidence>
<dbReference type="SUPFAM" id="SSF54506">
    <property type="entry name" value="Diaminopimelate epimerase-like"/>
    <property type="match status" value="1"/>
</dbReference>
<dbReference type="InterPro" id="IPR003719">
    <property type="entry name" value="Phenazine_PhzF-like"/>
</dbReference>
<dbReference type="OrthoDB" id="9788221at2"/>
<reference evidence="1 2" key="1">
    <citation type="submission" date="2018-03" db="EMBL/GenBank/DDBJ databases">
        <title>Genomic Encyclopedia of Archaeal and Bacterial Type Strains, Phase II (KMG-II): from individual species to whole genera.</title>
        <authorList>
            <person name="Goeker M."/>
        </authorList>
    </citation>
    <scope>NUCLEOTIDE SEQUENCE [LARGE SCALE GENOMIC DNA]</scope>
    <source>
        <strain evidence="1 2">DSM 43146</strain>
    </source>
</reference>